<dbReference type="InterPro" id="IPR042088">
    <property type="entry name" value="OligoPept_F_C"/>
</dbReference>
<evidence type="ECO:0000259" key="8">
    <source>
        <dbReference type="Pfam" id="PF01432"/>
    </source>
</evidence>
<dbReference type="EMBL" id="AP014523">
    <property type="protein sequence ID" value="BAO98082.1"/>
    <property type="molecule type" value="Genomic_DNA"/>
</dbReference>
<dbReference type="Pfam" id="PF01432">
    <property type="entry name" value="Peptidase_M3"/>
    <property type="match status" value="1"/>
</dbReference>
<comment type="similarity">
    <text evidence="6">Belongs to the peptidase M3 family.</text>
</comment>
<dbReference type="HOGENOM" id="CLU_021290_3_0_7"/>
<dbReference type="CDD" id="cd09610">
    <property type="entry name" value="M3B_PepF"/>
    <property type="match status" value="1"/>
</dbReference>
<dbReference type="InterPro" id="IPR013647">
    <property type="entry name" value="OligopepF_N_dom"/>
</dbReference>
<keyword evidence="4 6" id="KW-0862">Zinc</keyword>
<keyword evidence="5 6" id="KW-0482">Metalloprotease</keyword>
<name>A0A060Q1I2_HELPX</name>
<evidence type="ECO:0000256" key="4">
    <source>
        <dbReference type="ARBA" id="ARBA00022833"/>
    </source>
</evidence>
<dbReference type="InterPro" id="IPR045090">
    <property type="entry name" value="Pept_M3A_M3B"/>
</dbReference>
<evidence type="ECO:0000256" key="7">
    <source>
        <dbReference type="SAM" id="Coils"/>
    </source>
</evidence>
<evidence type="ECO:0000256" key="1">
    <source>
        <dbReference type="ARBA" id="ARBA00022670"/>
    </source>
</evidence>
<dbReference type="Pfam" id="PF08439">
    <property type="entry name" value="Peptidase_M3_N"/>
    <property type="match status" value="1"/>
</dbReference>
<dbReference type="GO" id="GO:0006518">
    <property type="term" value="P:peptide metabolic process"/>
    <property type="evidence" value="ECO:0007669"/>
    <property type="project" value="TreeGrafter"/>
</dbReference>
<dbReference type="SUPFAM" id="SSF55486">
    <property type="entry name" value="Metalloproteases ('zincins'), catalytic domain"/>
    <property type="match status" value="1"/>
</dbReference>
<feature type="domain" description="Peptidase M3A/M3B catalytic" evidence="8">
    <location>
        <begin position="184"/>
        <end position="560"/>
    </location>
</feature>
<accession>A0A060Q1I2</accession>
<keyword evidence="7" id="KW-0175">Coiled coil</keyword>
<evidence type="ECO:0000313" key="10">
    <source>
        <dbReference type="EMBL" id="BAO98082.1"/>
    </source>
</evidence>
<organism evidence="10 11">
    <name type="scientific">Helicobacter pylori NY40</name>
    <dbReference type="NCBI Taxonomy" id="1426844"/>
    <lineage>
        <taxon>Bacteria</taxon>
        <taxon>Pseudomonadati</taxon>
        <taxon>Campylobacterota</taxon>
        <taxon>Epsilonproteobacteria</taxon>
        <taxon>Campylobacterales</taxon>
        <taxon>Helicobacteraceae</taxon>
        <taxon>Helicobacter</taxon>
    </lineage>
</organism>
<keyword evidence="3 6" id="KW-0378">Hydrolase</keyword>
<dbReference type="GO" id="GO:0006508">
    <property type="term" value="P:proteolysis"/>
    <property type="evidence" value="ECO:0007669"/>
    <property type="project" value="UniProtKB-KW"/>
</dbReference>
<dbReference type="AlphaFoldDB" id="A0A060Q1I2"/>
<evidence type="ECO:0000256" key="2">
    <source>
        <dbReference type="ARBA" id="ARBA00022723"/>
    </source>
</evidence>
<sequence>MKEQEWDLSALFENKESAEEFLKTLQTEAQEFESAHQNNLKNLDATGFANALKHYEDLSEKISKAMTYAQLLFAKNTKEAKFYSQCEMACANIQQHLLFFEIEFKNLDAKKQLAFIKKCKDHAFYLNNLIEKKKHTLNLDEEKIALTLSPVGVGAFSRLFDEHFSSLKIPFEEQHLSEEEILALLHNPKRKIRKKSQKAFSKALEKSRPLLTYILNMVRKDLLIETKLRKYDKKESFRHIDNQISQESVDSMIEIVNANFSLVHRYYHQKAQILGHKLKDYDRYAPLSDEHTTMTYSQALEEVLNTLKAFSPEFHKIASKAIKEGWVDSHPKDFKQGGAFSHGAVPSAHPYVLLNYTGNRRDAFTIAHEFGHMIHQELSKKQGVLNMDTPLTTAETASVFSEMLFFEHLKKGLKSDELLFMLAGKLEDIFSTLFRQVVMTNFERRIHEIDEELDTKDFDRIWFEENQRMFEKSVKLTKNYHLWWSYIPHFIHSPFYCYAYSYGQLLTLALYGLYKKSDAKEFVKTYTEFLSLGGSKGPKELVSMFGFDIDSKEFWEIGMQEVRHLLEEFERLLACKEN</sequence>
<keyword evidence="1 6" id="KW-0645">Protease</keyword>
<comment type="cofactor">
    <cofactor evidence="6">
        <name>Zn(2+)</name>
        <dbReference type="ChEBI" id="CHEBI:29105"/>
    </cofactor>
    <text evidence="6">Binds 1 zinc ion.</text>
</comment>
<evidence type="ECO:0000313" key="11">
    <source>
        <dbReference type="Proteomes" id="UP000031662"/>
    </source>
</evidence>
<feature type="domain" description="Oligopeptidase F N-terminal" evidence="9">
    <location>
        <begin position="103"/>
        <end position="168"/>
    </location>
</feature>
<dbReference type="PANTHER" id="PTHR11804">
    <property type="entry name" value="PROTEASE M3 THIMET OLIGOPEPTIDASE-RELATED"/>
    <property type="match status" value="1"/>
</dbReference>
<dbReference type="Proteomes" id="UP000031662">
    <property type="component" value="Chromosome"/>
</dbReference>
<evidence type="ECO:0000259" key="9">
    <source>
        <dbReference type="Pfam" id="PF08439"/>
    </source>
</evidence>
<evidence type="ECO:0000256" key="5">
    <source>
        <dbReference type="ARBA" id="ARBA00023049"/>
    </source>
</evidence>
<protein>
    <submittedName>
        <fullName evidence="10">Oligoendopeptidase F</fullName>
    </submittedName>
</protein>
<dbReference type="InterPro" id="IPR001567">
    <property type="entry name" value="Pept_M3A_M3B_dom"/>
</dbReference>
<dbReference type="InterPro" id="IPR011977">
    <property type="entry name" value="Pept_M3B_clade3"/>
</dbReference>
<dbReference type="RefSeq" id="WP_041050993.1">
    <property type="nucleotide sequence ID" value="NZ_AP014523.1"/>
</dbReference>
<evidence type="ECO:0000256" key="6">
    <source>
        <dbReference type="RuleBase" id="RU003435"/>
    </source>
</evidence>
<dbReference type="Gene3D" id="1.20.140.70">
    <property type="entry name" value="Oligopeptidase f, N-terminal domain"/>
    <property type="match status" value="1"/>
</dbReference>
<evidence type="ECO:0000256" key="3">
    <source>
        <dbReference type="ARBA" id="ARBA00022801"/>
    </source>
</evidence>
<gene>
    <name evidence="10" type="ORF">NY40_1075</name>
</gene>
<proteinExistence type="inferred from homology"/>
<dbReference type="PANTHER" id="PTHR11804:SF5">
    <property type="entry name" value="OLIGOENDOPEPTIDASE F"/>
    <property type="match status" value="1"/>
</dbReference>
<dbReference type="Gene3D" id="1.10.1370.20">
    <property type="entry name" value="Oligoendopeptidase f, C-terminal domain"/>
    <property type="match status" value="1"/>
</dbReference>
<dbReference type="GO" id="GO:0004222">
    <property type="term" value="F:metalloendopeptidase activity"/>
    <property type="evidence" value="ECO:0007669"/>
    <property type="project" value="InterPro"/>
</dbReference>
<dbReference type="NCBIfam" id="TIGR02290">
    <property type="entry name" value="M3_fam_3"/>
    <property type="match status" value="1"/>
</dbReference>
<reference evidence="10 11" key="1">
    <citation type="submission" date="2013-11" db="EMBL/GenBank/DDBJ databases">
        <title>Estimation of Helicobacter pylori bacteriophage ecology using H. pylori isolates.</title>
        <authorList>
            <person name="Uchiyama J."/>
            <person name="Takemura-Uchiyama I."/>
            <person name="Ujihara T."/>
            <person name="Matsuzaki S."/>
        </authorList>
    </citation>
    <scope>NUCLEOTIDE SEQUENCE [LARGE SCALE GENOMIC DNA]</scope>
    <source>
        <strain evidence="10 11">NY40</strain>
    </source>
</reference>
<feature type="coiled-coil region" evidence="7">
    <location>
        <begin position="8"/>
        <end position="35"/>
    </location>
</feature>
<dbReference type="GO" id="GO:0046872">
    <property type="term" value="F:metal ion binding"/>
    <property type="evidence" value="ECO:0007669"/>
    <property type="project" value="UniProtKB-UniRule"/>
</dbReference>
<keyword evidence="2 6" id="KW-0479">Metal-binding</keyword>